<organism evidence="3 8">
    <name type="scientific">Bacillus mycoides</name>
    <dbReference type="NCBI Taxonomy" id="1405"/>
    <lineage>
        <taxon>Bacteria</taxon>
        <taxon>Bacillati</taxon>
        <taxon>Bacillota</taxon>
        <taxon>Bacilli</taxon>
        <taxon>Bacillales</taxon>
        <taxon>Bacillaceae</taxon>
        <taxon>Bacillus</taxon>
        <taxon>Bacillus cereus group</taxon>
    </lineage>
</organism>
<dbReference type="Pfam" id="PF10978">
    <property type="entry name" value="DUF2785"/>
    <property type="match status" value="1"/>
</dbReference>
<evidence type="ECO:0000313" key="10">
    <source>
        <dbReference type="Proteomes" id="UP000192932"/>
    </source>
</evidence>
<gene>
    <name evidence="3" type="ORF">AWW70_02060</name>
    <name evidence="1" type="ORF">B7492_17595</name>
    <name evidence="5" type="ORF">BACWE_50650</name>
    <name evidence="4" type="ORF">BW900_22835</name>
    <name evidence="6" type="ORF">I6G81_16810</name>
    <name evidence="2" type="ORF">III_02149</name>
</gene>
<evidence type="ECO:0000313" key="6">
    <source>
        <dbReference type="EMBL" id="QQA14078.1"/>
    </source>
</evidence>
<evidence type="ECO:0000313" key="1">
    <source>
        <dbReference type="EMBL" id="ARJ22891.1"/>
    </source>
</evidence>
<dbReference type="Proteomes" id="UP000065797">
    <property type="component" value="Unassembled WGS sequence"/>
</dbReference>
<accession>A0A0B5SGC4</accession>
<reference evidence="2 7" key="1">
    <citation type="submission" date="2012-04" db="EMBL/GenBank/DDBJ databases">
        <title>The Genome Sequence of Bacillus cereus VD078.</title>
        <authorList>
            <consortium name="The Broad Institute Genome Sequencing Platform"/>
            <consortium name="The Broad Institute Genome Sequencing Center for Infectious Disease"/>
            <person name="Feldgarden M."/>
            <person name="Van der Auwera G.A."/>
            <person name="Mahillon J."/>
            <person name="Duprez V."/>
            <person name="Timmery S."/>
            <person name="Mattelet C."/>
            <person name="Dierick K."/>
            <person name="Sun M."/>
            <person name="Yu Z."/>
            <person name="Zhu L."/>
            <person name="Hu X."/>
            <person name="Shank E.B."/>
            <person name="Swiecicka I."/>
            <person name="Hansen B.M."/>
            <person name="Andrup L."/>
            <person name="Young S.K."/>
            <person name="Zeng Q."/>
            <person name="Gargeya S."/>
            <person name="Fitzgerald M."/>
            <person name="Haas B."/>
            <person name="Abouelleil A."/>
            <person name="Alvarado L."/>
            <person name="Arachchi H.M."/>
            <person name="Berlin A."/>
            <person name="Chapman S.B."/>
            <person name="Goldberg J."/>
            <person name="Griggs A."/>
            <person name="Gujja S."/>
            <person name="Hansen M."/>
            <person name="Howarth C."/>
            <person name="Imamovic A."/>
            <person name="Larimer J."/>
            <person name="McCowen C."/>
            <person name="Montmayeur A."/>
            <person name="Murphy C."/>
            <person name="Neiman D."/>
            <person name="Pearson M."/>
            <person name="Priest M."/>
            <person name="Roberts A."/>
            <person name="Saif S."/>
            <person name="Shea T."/>
            <person name="Sisk P."/>
            <person name="Sykes S."/>
            <person name="Wortman J."/>
            <person name="Nusbaum C."/>
            <person name="Birren B."/>
        </authorList>
    </citation>
    <scope>NUCLEOTIDE SEQUENCE [LARGE SCALE GENOMIC DNA]</scope>
    <source>
        <strain evidence="2 7">VD078</strain>
    </source>
</reference>
<evidence type="ECO:0000313" key="12">
    <source>
        <dbReference type="Proteomes" id="UP000596196"/>
    </source>
</evidence>
<evidence type="ECO:0000313" key="11">
    <source>
        <dbReference type="Proteomes" id="UP000236165"/>
    </source>
</evidence>
<dbReference type="Proteomes" id="UP000596196">
    <property type="component" value="Chromosome"/>
</dbReference>
<evidence type="ECO:0000313" key="9">
    <source>
        <dbReference type="Proteomes" id="UP000190696"/>
    </source>
</evidence>
<protein>
    <submittedName>
        <fullName evidence="6">DUF2785 domain-containing protein</fullName>
    </submittedName>
</protein>
<reference evidence="6 12" key="7">
    <citation type="submission" date="2020-12" db="EMBL/GenBank/DDBJ databases">
        <title>FDA dAtabase for Regulatory Grade micrObial Sequences (FDA-ARGOS): Supporting development and validation of Infectious Disease Dx tests.</title>
        <authorList>
            <person name="Nelson B."/>
            <person name="Plummer A."/>
            <person name="Tallon L."/>
            <person name="Sadzewicz L."/>
            <person name="Zhao X."/>
            <person name="Boylan J."/>
            <person name="Ott S."/>
            <person name="Bowen H."/>
            <person name="Vavikolanu K."/>
            <person name="Mehta A."/>
            <person name="Aluvathingal J."/>
            <person name="Nadendla S."/>
            <person name="Myers T."/>
            <person name="Yan Y."/>
            <person name="Sichtig H."/>
        </authorList>
    </citation>
    <scope>NUCLEOTIDE SEQUENCE [LARGE SCALE GENOMIC DNA]</scope>
    <source>
        <strain evidence="6 12">FDAARGOS_924</strain>
    </source>
</reference>
<name>A0A084IVP2_BACMY</name>
<dbReference type="AlphaFoldDB" id="A0A084IVP2"/>
<dbReference type="KEGG" id="bmyo:BG05_2666"/>
<evidence type="ECO:0000313" key="3">
    <source>
        <dbReference type="EMBL" id="KWU61302.1"/>
    </source>
</evidence>
<dbReference type="Proteomes" id="UP000236165">
    <property type="component" value="Unassembled WGS sequence"/>
</dbReference>
<dbReference type="PATRIC" id="fig|1405.14.peg.5561"/>
<evidence type="ECO:0000313" key="5">
    <source>
        <dbReference type="EMBL" id="PJN65369.1"/>
    </source>
</evidence>
<accession>C2PYB0</accession>
<evidence type="ECO:0000313" key="7">
    <source>
        <dbReference type="Proteomes" id="UP000006976"/>
    </source>
</evidence>
<dbReference type="RefSeq" id="WP_002013997.1">
    <property type="nucleotide sequence ID" value="NZ_CAKJWQ010000012.1"/>
</dbReference>
<reference evidence="4 9" key="5">
    <citation type="submission" date="2017-01" db="EMBL/GenBank/DDBJ databases">
        <title>Bacillus cereus isolates.</title>
        <authorList>
            <person name="Beno S.M."/>
        </authorList>
    </citation>
    <scope>NUCLEOTIDE SEQUENCE [LARGE SCALE GENOMIC DNA]</scope>
    <source>
        <strain evidence="4 9">FSL W7-1108</strain>
    </source>
</reference>
<reference evidence="5 11" key="4">
    <citation type="submission" date="2016-10" db="EMBL/GenBank/DDBJ databases">
        <title>Genome Sequence of Bacillus weihenstephanensis GM6LP.</title>
        <authorList>
            <person name="Poehlein A."/>
            <person name="Wemheuer F."/>
            <person name="Hollensteiner J."/>
            <person name="Wemheuer B."/>
        </authorList>
    </citation>
    <scope>NUCLEOTIDE SEQUENCE [LARGE SCALE GENOMIC DNA]</scope>
    <source>
        <strain evidence="5 11">GM6LP</strain>
    </source>
</reference>
<dbReference type="Proteomes" id="UP000190696">
    <property type="component" value="Unassembled WGS sequence"/>
</dbReference>
<dbReference type="GeneID" id="66267097"/>
<accession>A0A084IVP2</accession>
<dbReference type="EMBL" id="AHEV01000012">
    <property type="protein sequence ID" value="EJR41722.1"/>
    <property type="molecule type" value="Genomic_DNA"/>
</dbReference>
<dbReference type="OMA" id="HNSYTTF"/>
<evidence type="ECO:0000313" key="4">
    <source>
        <dbReference type="EMBL" id="OOR04289.1"/>
    </source>
</evidence>
<dbReference type="InterPro" id="IPR021247">
    <property type="entry name" value="DUF2785"/>
</dbReference>
<dbReference type="EMBL" id="CP020743">
    <property type="protein sequence ID" value="ARJ22891.1"/>
    <property type="molecule type" value="Genomic_DNA"/>
</dbReference>
<keyword evidence="12" id="KW-1185">Reference proteome</keyword>
<reference evidence="1 10" key="6">
    <citation type="submission" date="2017-04" db="EMBL/GenBank/DDBJ databases">
        <title>The Characteristic of a Fine Plant Growth-Promoting Rhizobacteria Bacillus mycoides Gnyt1 and its Whole Genome Sequencing Analysis.</title>
        <authorList>
            <person name="Li J.H."/>
            <person name="Yao T."/>
        </authorList>
    </citation>
    <scope>NUCLEOTIDE SEQUENCE [LARGE SCALE GENOMIC DNA]</scope>
    <source>
        <strain evidence="1 10">Gnyt1</strain>
    </source>
</reference>
<dbReference type="EMBL" id="CP065877">
    <property type="protein sequence ID" value="QQA14078.1"/>
    <property type="molecule type" value="Genomic_DNA"/>
</dbReference>
<dbReference type="Proteomes" id="UP000006976">
    <property type="component" value="Unassembled WGS sequence"/>
</dbReference>
<dbReference type="EMBL" id="MKZQ01000069">
    <property type="protein sequence ID" value="PJN65369.1"/>
    <property type="molecule type" value="Genomic_DNA"/>
</dbReference>
<dbReference type="EMBL" id="LRPH01000055">
    <property type="protein sequence ID" value="KWU61302.1"/>
    <property type="molecule type" value="Genomic_DNA"/>
</dbReference>
<sequence>MDITALQQQLELIQQNDYTQLQHIDINELTLNMLQYIGTTDSYVRYQLIYKCFAHFIHHEFLMDDQLKLLLQTCLSDEYLYCDIHSPLTDGVFTRSYTVSLLALILQFANSHYFFTEEDIEEIKNKLITYTNLEMDFRGYIENKGWAHCLAHVSDAFSEIVHNSYTTFEWYEELIHCLLNKIFIPSDLFHNNEDERIVTPLLSMLYHDFPQDELISIIYKKIKRLPQIRKRLSLNEYCILCANIKIFLRTLFFRTKDDHNLAFTARKTEKMLKELPNYY</sequence>
<evidence type="ECO:0000313" key="8">
    <source>
        <dbReference type="Proteomes" id="UP000065797"/>
    </source>
</evidence>
<dbReference type="Proteomes" id="UP000192932">
    <property type="component" value="Chromosome"/>
</dbReference>
<reference evidence="3" key="3">
    <citation type="submission" date="2016-01" db="EMBL/GenBank/DDBJ databases">
        <authorList>
            <person name="Van Zyl L.J."/>
            <person name="Matobola R."/>
            <person name="Klein T."/>
            <person name="Biteghe F.A."/>
            <person name="Kirby B."/>
            <person name="Trindade M.I."/>
        </authorList>
    </citation>
    <scope>NUCLEOTIDE SEQUENCE</scope>
    <source>
        <strain evidence="3">PE8-15</strain>
    </source>
</reference>
<evidence type="ECO:0000313" key="2">
    <source>
        <dbReference type="EMBL" id="EJR41722.1"/>
    </source>
</evidence>
<accession>J8I8Y1</accession>
<proteinExistence type="predicted"/>
<reference evidence="8" key="2">
    <citation type="submission" date="2016-01" db="EMBL/GenBank/DDBJ databases">
        <authorList>
            <person name="McClelland M."/>
            <person name="Jain A."/>
            <person name="Saraogi P."/>
            <person name="Mendelson R."/>
            <person name="Westerman R."/>
            <person name="SanMiguel P."/>
            <person name="Csonka L."/>
        </authorList>
    </citation>
    <scope>NUCLEOTIDE SEQUENCE [LARGE SCALE GENOMIC DNA]</scope>
    <source>
        <strain evidence="8">PE8-15</strain>
    </source>
</reference>
<dbReference type="EMBL" id="MUAI01000026">
    <property type="protein sequence ID" value="OOR04289.1"/>
    <property type="molecule type" value="Genomic_DNA"/>
</dbReference>